<evidence type="ECO:0000313" key="3">
    <source>
        <dbReference type="Proteomes" id="UP000669179"/>
    </source>
</evidence>
<accession>A0A939PNQ7</accession>
<protein>
    <recommendedName>
        <fullName evidence="4">Secreted protein</fullName>
    </recommendedName>
</protein>
<evidence type="ECO:0008006" key="4">
    <source>
        <dbReference type="Google" id="ProtNLM"/>
    </source>
</evidence>
<feature type="signal peptide" evidence="1">
    <location>
        <begin position="1"/>
        <end position="33"/>
    </location>
</feature>
<dbReference type="RefSeq" id="WP_208263942.1">
    <property type="nucleotide sequence ID" value="NZ_JAGEOJ010000041.1"/>
</dbReference>
<sequence>MRFTTKKAPAALAAALLATSFIGALGFQGQAAAADRCSGTLVEEQRLTGGGKTLAYLNLYWDGHYNCAELVSSSTTSGTLKAMGVYIYTYPLSCKNGGCGIGSYTASAGEYSGFRYYAGPKRLDGRNKCVRAYGVIDWPATGDSREYNVSTKPAIGHC</sequence>
<comment type="caution">
    <text evidence="2">The sequence shown here is derived from an EMBL/GenBank/DDBJ whole genome shotgun (WGS) entry which is preliminary data.</text>
</comment>
<keyword evidence="3" id="KW-1185">Reference proteome</keyword>
<keyword evidence="1" id="KW-0732">Signal</keyword>
<reference evidence="2" key="1">
    <citation type="submission" date="2021-03" db="EMBL/GenBank/DDBJ databases">
        <authorList>
            <person name="Kanchanasin P."/>
            <person name="Saeng-In P."/>
            <person name="Phongsopitanun W."/>
            <person name="Yuki M."/>
            <person name="Kudo T."/>
            <person name="Ohkuma M."/>
            <person name="Tanasupawat S."/>
        </authorList>
    </citation>
    <scope>NUCLEOTIDE SEQUENCE</scope>
    <source>
        <strain evidence="2">GKU 128</strain>
    </source>
</reference>
<evidence type="ECO:0000313" key="2">
    <source>
        <dbReference type="EMBL" id="MBO2455717.1"/>
    </source>
</evidence>
<feature type="chain" id="PRO_5037437806" description="Secreted protein" evidence="1">
    <location>
        <begin position="34"/>
        <end position="158"/>
    </location>
</feature>
<dbReference type="Proteomes" id="UP000669179">
    <property type="component" value="Unassembled WGS sequence"/>
</dbReference>
<dbReference type="AlphaFoldDB" id="A0A939PNQ7"/>
<name>A0A939PNQ7_9ACTN</name>
<proteinExistence type="predicted"/>
<dbReference type="EMBL" id="JAGEOJ010000041">
    <property type="protein sequence ID" value="MBO2455717.1"/>
    <property type="molecule type" value="Genomic_DNA"/>
</dbReference>
<organism evidence="2 3">
    <name type="scientific">Actinomadura barringtoniae</name>
    <dbReference type="NCBI Taxonomy" id="1427535"/>
    <lineage>
        <taxon>Bacteria</taxon>
        <taxon>Bacillati</taxon>
        <taxon>Actinomycetota</taxon>
        <taxon>Actinomycetes</taxon>
        <taxon>Streptosporangiales</taxon>
        <taxon>Thermomonosporaceae</taxon>
        <taxon>Actinomadura</taxon>
    </lineage>
</organism>
<gene>
    <name evidence="2" type="ORF">J4573_52185</name>
</gene>
<evidence type="ECO:0000256" key="1">
    <source>
        <dbReference type="SAM" id="SignalP"/>
    </source>
</evidence>